<sequence>MDAVDNLTLELWGLERLLNINELAAYLRVPVSTIYEWRTKGQAPLAHRYGKHLTFAAADVRAWVAAHRETDGPLSAASR</sequence>
<accession>A0A7D4UIH4</accession>
<dbReference type="SUPFAM" id="SSF46955">
    <property type="entry name" value="Putative DNA-binding domain"/>
    <property type="match status" value="1"/>
</dbReference>
<proteinExistence type="predicted"/>
<dbReference type="AlphaFoldDB" id="A0A7D4UIH4"/>
<dbReference type="EMBL" id="CP054038">
    <property type="protein sequence ID" value="QKJ19748.1"/>
    <property type="molecule type" value="Genomic_DNA"/>
</dbReference>
<evidence type="ECO:0000313" key="3">
    <source>
        <dbReference type="Proteomes" id="UP000502498"/>
    </source>
</evidence>
<evidence type="ECO:0000259" key="1">
    <source>
        <dbReference type="Pfam" id="PF12728"/>
    </source>
</evidence>
<dbReference type="InterPro" id="IPR009061">
    <property type="entry name" value="DNA-bd_dom_put_sf"/>
</dbReference>
<dbReference type="InterPro" id="IPR041657">
    <property type="entry name" value="HTH_17"/>
</dbReference>
<name>A0A7D4UIH4_9MICO</name>
<dbReference type="GO" id="GO:0003677">
    <property type="term" value="F:DNA binding"/>
    <property type="evidence" value="ECO:0007669"/>
    <property type="project" value="InterPro"/>
</dbReference>
<dbReference type="InterPro" id="IPR036388">
    <property type="entry name" value="WH-like_DNA-bd_sf"/>
</dbReference>
<dbReference type="Proteomes" id="UP000502498">
    <property type="component" value="Chromosome"/>
</dbReference>
<evidence type="ECO:0000313" key="2">
    <source>
        <dbReference type="EMBL" id="QKJ19748.1"/>
    </source>
</evidence>
<dbReference type="InterPro" id="IPR010093">
    <property type="entry name" value="SinI_DNA-bd"/>
</dbReference>
<dbReference type="Gene3D" id="1.10.10.10">
    <property type="entry name" value="Winged helix-like DNA-binding domain superfamily/Winged helix DNA-binding domain"/>
    <property type="match status" value="1"/>
</dbReference>
<reference evidence="2 3" key="1">
    <citation type="submission" date="2020-05" db="EMBL/GenBank/DDBJ databases">
        <title>Strain PA2F3 complete genome.</title>
        <authorList>
            <person name="Kim Y.-S."/>
            <person name="Kim S.-J."/>
            <person name="Jung H.-k."/>
            <person name="Kim S.-E."/>
            <person name="Kim K.-H."/>
        </authorList>
    </citation>
    <scope>NUCLEOTIDE SEQUENCE [LARGE SCALE GENOMIC DNA]</scope>
    <source>
        <strain evidence="2 3">PA2F3</strain>
    </source>
</reference>
<feature type="domain" description="Helix-turn-helix" evidence="1">
    <location>
        <begin position="17"/>
        <end position="67"/>
    </location>
</feature>
<dbReference type="Pfam" id="PF12728">
    <property type="entry name" value="HTH_17"/>
    <property type="match status" value="1"/>
</dbReference>
<protein>
    <submittedName>
        <fullName evidence="2">Helix-turn-helix domain-containing protein</fullName>
    </submittedName>
</protein>
<dbReference type="NCBIfam" id="TIGR01764">
    <property type="entry name" value="excise"/>
    <property type="match status" value="1"/>
</dbReference>
<gene>
    <name evidence="2" type="ORF">HQM25_10485</name>
</gene>
<dbReference type="RefSeq" id="WP_172990185.1">
    <property type="nucleotide sequence ID" value="NZ_CP054038.1"/>
</dbReference>
<organism evidence="2 3">
    <name type="scientific">Microbacterium hominis</name>
    <dbReference type="NCBI Taxonomy" id="162426"/>
    <lineage>
        <taxon>Bacteria</taxon>
        <taxon>Bacillati</taxon>
        <taxon>Actinomycetota</taxon>
        <taxon>Actinomycetes</taxon>
        <taxon>Micrococcales</taxon>
        <taxon>Microbacteriaceae</taxon>
        <taxon>Microbacterium</taxon>
    </lineage>
</organism>